<dbReference type="AlphaFoldDB" id="A0A1H8B836"/>
<dbReference type="STRING" id="1173111.SAMN05444955_10259"/>
<dbReference type="PANTHER" id="PTHR45947">
    <property type="entry name" value="SULFOQUINOVOSYL TRANSFERASE SQD2"/>
    <property type="match status" value="1"/>
</dbReference>
<dbReference type="CDD" id="cd03798">
    <property type="entry name" value="GT4_WlbH-like"/>
    <property type="match status" value="1"/>
</dbReference>
<accession>A0A1H8B836</accession>
<dbReference type="Proteomes" id="UP000199695">
    <property type="component" value="Unassembled WGS sequence"/>
</dbReference>
<dbReference type="EMBL" id="FOCQ01000002">
    <property type="protein sequence ID" value="SEM79131.1"/>
    <property type="molecule type" value="Genomic_DNA"/>
</dbReference>
<dbReference type="RefSeq" id="WP_170839696.1">
    <property type="nucleotide sequence ID" value="NZ_FOCQ01000002.1"/>
</dbReference>
<feature type="domain" description="Glycosyltransferase subfamily 4-like N-terminal" evidence="2">
    <location>
        <begin position="22"/>
        <end position="198"/>
    </location>
</feature>
<dbReference type="InterPro" id="IPR050194">
    <property type="entry name" value="Glycosyltransferase_grp1"/>
</dbReference>
<sequence>MSLRVLIISHMYPNQVNPVSGIFVHNQAKSLQKAGIRVRVVSPIPRFPLYPKWKGYRKMALQTRLEGIDVQYVPTLMFPGGFFFSNYGRFYTASLQQAIPAIQREFPFDLIHAHTIFPDGYAAGILKRSFQVPVVSTIHGSDIMLYPKRNKSVYRKTLQALQMNDRIITVSGRLLAEAERMAPGIEAKTIYNGFDPSRFYPIRQQKAREQLGISGRKKVLLFVGNLLPVKGVDLLLTAFAKVAAEDPDLHLYLVGDGPLRRTLAEQSARQGIQAQTHFMGRRPYEEIPAWINSADALVLASRSEGLPSILLESMGCGKPMVCTDVGGIAEILRDGETGFLVEPGNTGQLAERLRQILVESPELARSMGERAFQMSKALTWEQNAQNTIQLYEQVLAVNGLKRDPE</sequence>
<reference evidence="3 4" key="1">
    <citation type="submission" date="2016-10" db="EMBL/GenBank/DDBJ databases">
        <authorList>
            <person name="de Groot N.N."/>
        </authorList>
    </citation>
    <scope>NUCLEOTIDE SEQUENCE [LARGE SCALE GENOMIC DNA]</scope>
    <source>
        <strain evidence="3 4">DSM 46701</strain>
    </source>
</reference>
<dbReference type="InterPro" id="IPR028098">
    <property type="entry name" value="Glyco_trans_4-like_N"/>
</dbReference>
<dbReference type="Pfam" id="PF00534">
    <property type="entry name" value="Glycos_transf_1"/>
    <property type="match status" value="1"/>
</dbReference>
<evidence type="ECO:0000259" key="1">
    <source>
        <dbReference type="Pfam" id="PF00534"/>
    </source>
</evidence>
<feature type="domain" description="Glycosyl transferase family 1" evidence="1">
    <location>
        <begin position="204"/>
        <end position="373"/>
    </location>
</feature>
<dbReference type="PANTHER" id="PTHR45947:SF15">
    <property type="entry name" value="TEICHURONIC ACID BIOSYNTHESIS GLYCOSYLTRANSFERASE TUAC-RELATED"/>
    <property type="match status" value="1"/>
</dbReference>
<dbReference type="GO" id="GO:0016757">
    <property type="term" value="F:glycosyltransferase activity"/>
    <property type="evidence" value="ECO:0007669"/>
    <property type="project" value="InterPro"/>
</dbReference>
<protein>
    <submittedName>
        <fullName evidence="3">Glycosyltransferase involved in cell wall bisynthesis</fullName>
    </submittedName>
</protein>
<evidence type="ECO:0000313" key="4">
    <source>
        <dbReference type="Proteomes" id="UP000199695"/>
    </source>
</evidence>
<keyword evidence="3" id="KW-0808">Transferase</keyword>
<organism evidence="3 4">
    <name type="scientific">Lihuaxuella thermophila</name>
    <dbReference type="NCBI Taxonomy" id="1173111"/>
    <lineage>
        <taxon>Bacteria</taxon>
        <taxon>Bacillati</taxon>
        <taxon>Bacillota</taxon>
        <taxon>Bacilli</taxon>
        <taxon>Bacillales</taxon>
        <taxon>Thermoactinomycetaceae</taxon>
        <taxon>Lihuaxuella</taxon>
    </lineage>
</organism>
<dbReference type="Gene3D" id="3.40.50.2000">
    <property type="entry name" value="Glycogen Phosphorylase B"/>
    <property type="match status" value="2"/>
</dbReference>
<evidence type="ECO:0000259" key="2">
    <source>
        <dbReference type="Pfam" id="PF13439"/>
    </source>
</evidence>
<evidence type="ECO:0000313" key="3">
    <source>
        <dbReference type="EMBL" id="SEM79131.1"/>
    </source>
</evidence>
<proteinExistence type="predicted"/>
<keyword evidence="4" id="KW-1185">Reference proteome</keyword>
<gene>
    <name evidence="3" type="ORF">SAMN05444955_10259</name>
</gene>
<dbReference type="InterPro" id="IPR001296">
    <property type="entry name" value="Glyco_trans_1"/>
</dbReference>
<dbReference type="Pfam" id="PF13439">
    <property type="entry name" value="Glyco_transf_4"/>
    <property type="match status" value="1"/>
</dbReference>
<name>A0A1H8B836_9BACL</name>
<dbReference type="SUPFAM" id="SSF53756">
    <property type="entry name" value="UDP-Glycosyltransferase/glycogen phosphorylase"/>
    <property type="match status" value="1"/>
</dbReference>